<comment type="caution">
    <text evidence="1">The sequence shown here is derived from an EMBL/GenBank/DDBJ whole genome shotgun (WGS) entry which is preliminary data.</text>
</comment>
<evidence type="ECO:0000313" key="2">
    <source>
        <dbReference type="Proteomes" id="UP000530654"/>
    </source>
</evidence>
<accession>A0A7Y2R3Q1</accession>
<evidence type="ECO:0000313" key="1">
    <source>
        <dbReference type="EMBL" id="NNH63668.1"/>
    </source>
</evidence>
<dbReference type="Proteomes" id="UP000530654">
    <property type="component" value="Unassembled WGS sequence"/>
</dbReference>
<reference evidence="1 2" key="1">
    <citation type="submission" date="2020-04" db="EMBL/GenBank/DDBJ databases">
        <title>Rhizobium bacterial biofertilizers improve the content of phenolic compounds of Lactuca sativa L. under non-saline and saline-stress conditions.</title>
        <authorList>
            <person name="Ayuso-Calles M."/>
            <person name="Garcia-Estevez I."/>
            <person name="Jimenez-Gomez A."/>
            <person name="Flores-Felix J.D."/>
            <person name="Escribano-Bailon M."/>
            <person name="Rivas R."/>
        </authorList>
    </citation>
    <scope>NUCLEOTIDE SEQUENCE [LARGE SCALE GENOMIC DNA]</scope>
    <source>
        <strain evidence="1 2">GPTR02</strain>
    </source>
</reference>
<dbReference type="EMBL" id="JABEQY010000007">
    <property type="protein sequence ID" value="NNH63668.1"/>
    <property type="molecule type" value="Genomic_DNA"/>
</dbReference>
<dbReference type="AlphaFoldDB" id="A0A7Y2R3Q1"/>
<proteinExistence type="predicted"/>
<sequence length="55" mass="5834">MSMFEIGIAHLIVTRGARTMPPVENAEVIKVLVRTVIVLAAFASLIEALQLAASA</sequence>
<dbReference type="RefSeq" id="WP_170280456.1">
    <property type="nucleotide sequence ID" value="NZ_JABEQY010000007.1"/>
</dbReference>
<name>A0A7Y2R3Q1_9HYPH</name>
<protein>
    <submittedName>
        <fullName evidence="1">Uncharacterized protein</fullName>
    </submittedName>
</protein>
<organism evidence="1 2">
    <name type="scientific">Rhizobium laguerreae</name>
    <dbReference type="NCBI Taxonomy" id="1076926"/>
    <lineage>
        <taxon>Bacteria</taxon>
        <taxon>Pseudomonadati</taxon>
        <taxon>Pseudomonadota</taxon>
        <taxon>Alphaproteobacteria</taxon>
        <taxon>Hyphomicrobiales</taxon>
        <taxon>Rhizobiaceae</taxon>
        <taxon>Rhizobium/Agrobacterium group</taxon>
        <taxon>Rhizobium</taxon>
    </lineage>
</organism>
<gene>
    <name evidence="1" type="ORF">HLI17_10195</name>
</gene>